<organism evidence="2 3">
    <name type="scientific">Luteolibacter rhizosphaerae</name>
    <dbReference type="NCBI Taxonomy" id="2989719"/>
    <lineage>
        <taxon>Bacteria</taxon>
        <taxon>Pseudomonadati</taxon>
        <taxon>Verrucomicrobiota</taxon>
        <taxon>Verrucomicrobiia</taxon>
        <taxon>Verrucomicrobiales</taxon>
        <taxon>Verrucomicrobiaceae</taxon>
        <taxon>Luteolibacter</taxon>
    </lineage>
</organism>
<feature type="compositionally biased region" description="Basic and acidic residues" evidence="1">
    <location>
        <begin position="80"/>
        <end position="91"/>
    </location>
</feature>
<evidence type="ECO:0000313" key="3">
    <source>
        <dbReference type="Proteomes" id="UP001165653"/>
    </source>
</evidence>
<accession>A0ABT3G9S2</accession>
<comment type="caution">
    <text evidence="2">The sequence shown here is derived from an EMBL/GenBank/DDBJ whole genome shotgun (WGS) entry which is preliminary data.</text>
</comment>
<keyword evidence="3" id="KW-1185">Reference proteome</keyword>
<evidence type="ECO:0000256" key="1">
    <source>
        <dbReference type="SAM" id="MobiDB-lite"/>
    </source>
</evidence>
<name>A0ABT3G9S2_9BACT</name>
<dbReference type="RefSeq" id="WP_264516174.1">
    <property type="nucleotide sequence ID" value="NZ_JAPDDR010000016.1"/>
</dbReference>
<gene>
    <name evidence="2" type="ORF">OJ996_23605</name>
</gene>
<protein>
    <submittedName>
        <fullName evidence="2">Uncharacterized protein</fullName>
    </submittedName>
</protein>
<sequence length="145" mass="15892">MRLFLLGLLLLRPLAAEPLDLALPGPVKIEKATYYLNGDRTGGSVAVILMDAEGRSHDVHYMTADFPPEEGGGKLSIRRKPSDKDESFEKGSKEEARLLKLLRAACIETYGSADVARLREGKGRGDAMHGFAMSCLLHHFPEKGK</sequence>
<evidence type="ECO:0000313" key="2">
    <source>
        <dbReference type="EMBL" id="MCW1916594.1"/>
    </source>
</evidence>
<feature type="region of interest" description="Disordered" evidence="1">
    <location>
        <begin position="64"/>
        <end position="91"/>
    </location>
</feature>
<reference evidence="2" key="1">
    <citation type="submission" date="2022-10" db="EMBL/GenBank/DDBJ databases">
        <title>Luteolibacter sp. GHJ8, whole genome shotgun sequencing project.</title>
        <authorList>
            <person name="Zhao G."/>
            <person name="Shen L."/>
        </authorList>
    </citation>
    <scope>NUCLEOTIDE SEQUENCE</scope>
    <source>
        <strain evidence="2">GHJ8</strain>
    </source>
</reference>
<dbReference type="EMBL" id="JAPDDR010000016">
    <property type="protein sequence ID" value="MCW1916594.1"/>
    <property type="molecule type" value="Genomic_DNA"/>
</dbReference>
<dbReference type="Proteomes" id="UP001165653">
    <property type="component" value="Unassembled WGS sequence"/>
</dbReference>
<proteinExistence type="predicted"/>